<gene>
    <name evidence="3" type="ORF">YH66_10550</name>
</gene>
<dbReference type="HAMAP" id="MF_00977">
    <property type="entry name" value="3_5_Exoribonuc_actinobact"/>
    <property type="match status" value="1"/>
</dbReference>
<evidence type="ECO:0000313" key="4">
    <source>
        <dbReference type="Proteomes" id="UP000034037"/>
    </source>
</evidence>
<keyword evidence="1" id="KW-0540">Nuclease</keyword>
<dbReference type="EMBL" id="CP011309">
    <property type="protein sequence ID" value="AKF27964.1"/>
    <property type="molecule type" value="Genomic_DNA"/>
</dbReference>
<organism evidence="3 4">
    <name type="scientific">[Brevibacterium] flavum</name>
    <dbReference type="NCBI Taxonomy" id="92706"/>
    <lineage>
        <taxon>Bacteria</taxon>
        <taxon>Bacillati</taxon>
        <taxon>Actinomycetota</taxon>
        <taxon>Actinomycetes</taxon>
        <taxon>Mycobacteriales</taxon>
        <taxon>Corynebacteriaceae</taxon>
        <taxon>Corynebacterium</taxon>
    </lineage>
</organism>
<dbReference type="Gene3D" id="3.30.420.10">
    <property type="entry name" value="Ribonuclease H-like superfamily/Ribonuclease H"/>
    <property type="match status" value="1"/>
</dbReference>
<dbReference type="InterPro" id="IPR033390">
    <property type="entry name" value="Rv2179c-like"/>
</dbReference>
<feature type="binding site" evidence="1">
    <location>
        <position position="6"/>
    </location>
    <ligand>
        <name>Mg(2+)</name>
        <dbReference type="ChEBI" id="CHEBI:18420"/>
        <note>catalytic</note>
    </ligand>
</feature>
<dbReference type="InterPro" id="IPR030853">
    <property type="entry name" value="3_5_Exoribonuc_actinobac"/>
</dbReference>
<comment type="cofactor">
    <cofactor evidence="1">
        <name>Mg(2+)</name>
        <dbReference type="ChEBI" id="CHEBI:18420"/>
    </cofactor>
    <text evidence="1">Binds 1 Mg(2+) ion per subunit.</text>
</comment>
<dbReference type="GO" id="GO:0008408">
    <property type="term" value="F:3'-5' exonuclease activity"/>
    <property type="evidence" value="ECO:0007669"/>
    <property type="project" value="InterPro"/>
</dbReference>
<dbReference type="AlphaFoldDB" id="A0A0F6SRH4"/>
<keyword evidence="4" id="KW-1185">Reference proteome</keyword>
<dbReference type="Pfam" id="PF16473">
    <property type="entry name" value="Rv2179c-like"/>
    <property type="match status" value="1"/>
</dbReference>
<evidence type="ECO:0000313" key="3">
    <source>
        <dbReference type="EMBL" id="AKF27964.1"/>
    </source>
</evidence>
<dbReference type="Proteomes" id="UP000034037">
    <property type="component" value="Chromosome"/>
</dbReference>
<sequence>MRYFYDTEFIEDGRTIELVSIGIVAEDGREYYAVSTQFDSSKANAWVRANVLDKLPNPSSKVWKSADTIKREVYEFLTSTGPTPELWAWVGAYDHVLLAQMWGDMAGLPREIPRFTRELRQYWDMAGRPTLPELPNGNHDALIDARHNLAKFKVCMAALPLGKRDRVS</sequence>
<name>A0A0F6SRH4_9CORY</name>
<dbReference type="GO" id="GO:0000287">
    <property type="term" value="F:magnesium ion binding"/>
    <property type="evidence" value="ECO:0007669"/>
    <property type="project" value="UniProtKB-UniRule"/>
</dbReference>
<accession>A0A0F6SRH4</accession>
<dbReference type="GO" id="GO:0003676">
    <property type="term" value="F:nucleic acid binding"/>
    <property type="evidence" value="ECO:0007669"/>
    <property type="project" value="InterPro"/>
</dbReference>
<comment type="subunit">
    <text evidence="1">Homodimer.</text>
</comment>
<dbReference type="InterPro" id="IPR036397">
    <property type="entry name" value="RNaseH_sf"/>
</dbReference>
<proteinExistence type="inferred from homology"/>
<feature type="region of interest" description="RNA binding" evidence="1">
    <location>
        <begin position="6"/>
        <end position="9"/>
    </location>
</feature>
<dbReference type="NCBIfam" id="NF033638">
    <property type="entry name" value="RNase_AS"/>
    <property type="match status" value="1"/>
</dbReference>
<reference evidence="3 4" key="1">
    <citation type="submission" date="2015-04" db="EMBL/GenBank/DDBJ databases">
        <title>Complete Genome Sequence of Brevibacterium flavum ATCC 15168.</title>
        <authorList>
            <person name="Ahn J."/>
            <person name="Park G."/>
            <person name="Jeon W."/>
            <person name="Jang Y."/>
            <person name="Jang M."/>
            <person name="Lee H."/>
            <person name="Lee H."/>
        </authorList>
    </citation>
    <scope>NUCLEOTIDE SEQUENCE [LARGE SCALE GENOMIC DNA]</scope>
    <source>
        <strain evidence="3 4">ATCC 15168</strain>
    </source>
</reference>
<protein>
    <recommendedName>
        <fullName evidence="1">3'-5' exoribonuclease</fullName>
        <ecNumber evidence="1">3.1.13.-</ecNumber>
    </recommendedName>
</protein>
<keyword evidence="1" id="KW-0460">Magnesium</keyword>
<dbReference type="RefSeq" id="WP_003856583.1">
    <property type="nucleotide sequence ID" value="NZ_CP011309.1"/>
</dbReference>
<dbReference type="GO" id="GO:0004532">
    <property type="term" value="F:RNA exonuclease activity"/>
    <property type="evidence" value="ECO:0007669"/>
    <property type="project" value="UniProtKB-UniRule"/>
</dbReference>
<comment type="function">
    <text evidence="1">Exonuclease that cleaves single-stranded 3' overhangs of double-stranded RNA.</text>
</comment>
<keyword evidence="1" id="KW-0378">Hydrolase</keyword>
<feature type="domain" description="3'-5' exoribonuclease Rv2179c-like" evidence="2">
    <location>
        <begin position="2"/>
        <end position="155"/>
    </location>
</feature>
<evidence type="ECO:0000259" key="2">
    <source>
        <dbReference type="Pfam" id="PF16473"/>
    </source>
</evidence>
<evidence type="ECO:0000256" key="1">
    <source>
        <dbReference type="HAMAP-Rule" id="MF_00977"/>
    </source>
</evidence>
<keyword evidence="1" id="KW-0479">Metal-binding</keyword>
<dbReference type="PATRIC" id="fig|92706.3.peg.2214"/>
<dbReference type="GeneID" id="1020131"/>
<dbReference type="HOGENOM" id="CLU_114979_0_0_11"/>
<dbReference type="EC" id="3.1.13.-" evidence="1"/>
<keyword evidence="1" id="KW-0269">Exonuclease</keyword>